<dbReference type="EMBL" id="SJPI01000003">
    <property type="protein sequence ID" value="TWT49615.1"/>
    <property type="molecule type" value="Genomic_DNA"/>
</dbReference>
<dbReference type="PROSITE" id="PS50106">
    <property type="entry name" value="PDZ"/>
    <property type="match status" value="1"/>
</dbReference>
<reference evidence="2 3" key="1">
    <citation type="submission" date="2019-02" db="EMBL/GenBank/DDBJ databases">
        <title>Deep-cultivation of Planctomycetes and their phenomic and genomic characterization uncovers novel biology.</title>
        <authorList>
            <person name="Wiegand S."/>
            <person name="Jogler M."/>
            <person name="Boedeker C."/>
            <person name="Pinto D."/>
            <person name="Vollmers J."/>
            <person name="Rivas-Marin E."/>
            <person name="Kohn T."/>
            <person name="Peeters S.H."/>
            <person name="Heuer A."/>
            <person name="Rast P."/>
            <person name="Oberbeckmann S."/>
            <person name="Bunk B."/>
            <person name="Jeske O."/>
            <person name="Meyerdierks A."/>
            <person name="Storesund J.E."/>
            <person name="Kallscheuer N."/>
            <person name="Luecker S."/>
            <person name="Lage O.M."/>
            <person name="Pohl T."/>
            <person name="Merkel B.J."/>
            <person name="Hornburger P."/>
            <person name="Mueller R.-W."/>
            <person name="Bruemmer F."/>
            <person name="Labrenz M."/>
            <person name="Spormann A.M."/>
            <person name="Op Den Camp H."/>
            <person name="Overmann J."/>
            <person name="Amann R."/>
            <person name="Jetten M.S.M."/>
            <person name="Mascher T."/>
            <person name="Medema M.H."/>
            <person name="Devos D.P."/>
            <person name="Kaster A.-K."/>
            <person name="Ovreas L."/>
            <person name="Rohde M."/>
            <person name="Galperin M.Y."/>
            <person name="Jogler C."/>
        </authorList>
    </citation>
    <scope>NUCLEOTIDE SEQUENCE [LARGE SCALE GENOMIC DNA]</scope>
    <source>
        <strain evidence="2 3">Pla22</strain>
    </source>
</reference>
<dbReference type="InterPro" id="IPR041489">
    <property type="entry name" value="PDZ_6"/>
</dbReference>
<name>A0A5C5WHQ1_9BACT</name>
<dbReference type="Pfam" id="PF17820">
    <property type="entry name" value="PDZ_6"/>
    <property type="match status" value="1"/>
</dbReference>
<organism evidence="2 3">
    <name type="scientific">Rubripirellula amarantea</name>
    <dbReference type="NCBI Taxonomy" id="2527999"/>
    <lineage>
        <taxon>Bacteria</taxon>
        <taxon>Pseudomonadati</taxon>
        <taxon>Planctomycetota</taxon>
        <taxon>Planctomycetia</taxon>
        <taxon>Pirellulales</taxon>
        <taxon>Pirellulaceae</taxon>
        <taxon>Rubripirellula</taxon>
    </lineage>
</organism>
<proteinExistence type="predicted"/>
<dbReference type="RefSeq" id="WP_146517107.1">
    <property type="nucleotide sequence ID" value="NZ_SJPI01000003.1"/>
</dbReference>
<evidence type="ECO:0000259" key="1">
    <source>
        <dbReference type="PROSITE" id="PS50106"/>
    </source>
</evidence>
<evidence type="ECO:0000313" key="3">
    <source>
        <dbReference type="Proteomes" id="UP000316598"/>
    </source>
</evidence>
<dbReference type="InterPro" id="IPR036034">
    <property type="entry name" value="PDZ_sf"/>
</dbReference>
<sequence>MLKRHHAIQLCSLLTFVVLNVVGSQRLCAQPVGEPEVKAEFVEPKIRHVPRLGEWYLGVYGNYTSTGLQLTQVYPRTAASAVGLEVGDRIVAVNGQRISMRYPLDIALQSTRNGWVRLLVQDHRTNRLLNVNVRLTRVHRHF</sequence>
<protein>
    <submittedName>
        <fullName evidence="2">PDZ domain (Also known as DHR or GLGF)</fullName>
    </submittedName>
</protein>
<dbReference type="SMART" id="SM00228">
    <property type="entry name" value="PDZ"/>
    <property type="match status" value="1"/>
</dbReference>
<accession>A0A5C5WHQ1</accession>
<feature type="domain" description="PDZ" evidence="1">
    <location>
        <begin position="53"/>
        <end position="99"/>
    </location>
</feature>
<dbReference type="InterPro" id="IPR001478">
    <property type="entry name" value="PDZ"/>
</dbReference>
<keyword evidence="3" id="KW-1185">Reference proteome</keyword>
<dbReference type="Gene3D" id="2.30.42.10">
    <property type="match status" value="1"/>
</dbReference>
<gene>
    <name evidence="2" type="ORF">Pla22_48120</name>
</gene>
<dbReference type="Proteomes" id="UP000316598">
    <property type="component" value="Unassembled WGS sequence"/>
</dbReference>
<dbReference type="SUPFAM" id="SSF50156">
    <property type="entry name" value="PDZ domain-like"/>
    <property type="match status" value="1"/>
</dbReference>
<evidence type="ECO:0000313" key="2">
    <source>
        <dbReference type="EMBL" id="TWT49615.1"/>
    </source>
</evidence>
<dbReference type="AlphaFoldDB" id="A0A5C5WHQ1"/>
<dbReference type="OrthoDB" id="271184at2"/>
<comment type="caution">
    <text evidence="2">The sequence shown here is derived from an EMBL/GenBank/DDBJ whole genome shotgun (WGS) entry which is preliminary data.</text>
</comment>